<dbReference type="GeneID" id="56033580"/>
<dbReference type="KEGG" id="haly:HYG82_09775"/>
<keyword evidence="2" id="KW-0472">Membrane</keyword>
<name>A0A7D5KJ37_9EURY</name>
<protein>
    <submittedName>
        <fullName evidence="3">Uncharacterized protein</fullName>
    </submittedName>
</protein>
<proteinExistence type="predicted"/>
<evidence type="ECO:0000313" key="4">
    <source>
        <dbReference type="Proteomes" id="UP000509241"/>
    </source>
</evidence>
<evidence type="ECO:0000256" key="2">
    <source>
        <dbReference type="SAM" id="Phobius"/>
    </source>
</evidence>
<evidence type="ECO:0000313" key="3">
    <source>
        <dbReference type="EMBL" id="QLG49119.1"/>
    </source>
</evidence>
<feature type="transmembrane region" description="Helical" evidence="2">
    <location>
        <begin position="14"/>
        <end position="34"/>
    </location>
</feature>
<dbReference type="AlphaFoldDB" id="A0A7D5KJ37"/>
<sequence>MNGILYLLGLPTPVIELVLGGVLLFLVTAIYFGLNFTGLDEVDIDQGRGGQGRNATSRVEESDG</sequence>
<dbReference type="EMBL" id="CP058601">
    <property type="protein sequence ID" value="QLG49119.1"/>
    <property type="molecule type" value="Genomic_DNA"/>
</dbReference>
<reference evidence="3 4" key="1">
    <citation type="submission" date="2020-07" db="EMBL/GenBank/DDBJ databases">
        <authorList>
            <person name="Cui H."/>
        </authorList>
    </citation>
    <scope>NUCLEOTIDE SEQUENCE [LARGE SCALE GENOMIC DNA]</scope>
    <source>
        <strain evidence="3 4">YPL8</strain>
    </source>
</reference>
<evidence type="ECO:0000256" key="1">
    <source>
        <dbReference type="SAM" id="MobiDB-lite"/>
    </source>
</evidence>
<dbReference type="Proteomes" id="UP000509241">
    <property type="component" value="Chromosome"/>
</dbReference>
<keyword evidence="2" id="KW-1133">Transmembrane helix</keyword>
<gene>
    <name evidence="3" type="ORF">HYG82_09775</name>
</gene>
<keyword evidence="2" id="KW-0812">Transmembrane</keyword>
<keyword evidence="4" id="KW-1185">Reference proteome</keyword>
<dbReference type="RefSeq" id="WP_179260854.1">
    <property type="nucleotide sequence ID" value="NZ_CP058601.1"/>
</dbReference>
<accession>A0A7D5KJ37</accession>
<feature type="region of interest" description="Disordered" evidence="1">
    <location>
        <begin position="41"/>
        <end position="64"/>
    </location>
</feature>
<organism evidence="3 4">
    <name type="scientific">Natrinema halophilum</name>
    <dbReference type="NCBI Taxonomy" id="1699371"/>
    <lineage>
        <taxon>Archaea</taxon>
        <taxon>Methanobacteriati</taxon>
        <taxon>Methanobacteriota</taxon>
        <taxon>Stenosarchaea group</taxon>
        <taxon>Halobacteria</taxon>
        <taxon>Halobacteriales</taxon>
        <taxon>Natrialbaceae</taxon>
        <taxon>Natrinema</taxon>
    </lineage>
</organism>